<evidence type="ECO:0000313" key="1">
    <source>
        <dbReference type="EMBL" id="RAU96277.1"/>
    </source>
</evidence>
<accession>A0A329KL29</accession>
<reference evidence="1 2" key="1">
    <citation type="submission" date="2018-06" db="EMBL/GenBank/DDBJ databases">
        <title>NTM in soil in Japan.</title>
        <authorList>
            <person name="Ohya K."/>
        </authorList>
    </citation>
    <scope>NUCLEOTIDE SEQUENCE [LARGE SCALE GENOMIC DNA]</scope>
    <source>
        <strain evidence="1 2">GF76</strain>
    </source>
</reference>
<dbReference type="EMBL" id="QMEU01000022">
    <property type="protein sequence ID" value="RAU96277.1"/>
    <property type="molecule type" value="Genomic_DNA"/>
</dbReference>
<gene>
    <name evidence="1" type="ORF">DQP58_10300</name>
</gene>
<evidence type="ECO:0000313" key="2">
    <source>
        <dbReference type="Proteomes" id="UP000250347"/>
    </source>
</evidence>
<comment type="caution">
    <text evidence="1">The sequence shown here is derived from an EMBL/GenBank/DDBJ whole genome shotgun (WGS) entry which is preliminary data.</text>
</comment>
<organism evidence="1 2">
    <name type="scientific">Mycobacterium colombiense</name>
    <dbReference type="NCBI Taxonomy" id="339268"/>
    <lineage>
        <taxon>Bacteria</taxon>
        <taxon>Bacillati</taxon>
        <taxon>Actinomycetota</taxon>
        <taxon>Actinomycetes</taxon>
        <taxon>Mycobacteriales</taxon>
        <taxon>Mycobacteriaceae</taxon>
        <taxon>Mycobacterium</taxon>
        <taxon>Mycobacterium avium complex (MAC)</taxon>
    </lineage>
</organism>
<name>A0A329KL29_9MYCO</name>
<dbReference type="Proteomes" id="UP000250347">
    <property type="component" value="Unassembled WGS sequence"/>
</dbReference>
<proteinExistence type="predicted"/>
<protein>
    <submittedName>
        <fullName evidence="1">Uncharacterized protein</fullName>
    </submittedName>
</protein>
<dbReference type="AlphaFoldDB" id="A0A329KL29"/>
<sequence length="59" mass="6152">MSGDRITPTLQGADGDPVRGVGDKFVVHMAGIFPVLSEGALRATLGILDRTVRRGYPGG</sequence>